<dbReference type="CDD" id="cd00170">
    <property type="entry name" value="SEC14"/>
    <property type="match status" value="1"/>
</dbReference>
<dbReference type="Proteomes" id="UP000708208">
    <property type="component" value="Unassembled WGS sequence"/>
</dbReference>
<gene>
    <name evidence="2" type="ORF">AFUS01_LOCUS25253</name>
</gene>
<dbReference type="GO" id="GO:0005737">
    <property type="term" value="C:cytoplasm"/>
    <property type="evidence" value="ECO:0007669"/>
    <property type="project" value="TreeGrafter"/>
</dbReference>
<dbReference type="InterPro" id="IPR051064">
    <property type="entry name" value="SEC14/CRAL-TRIO_domain"/>
</dbReference>
<evidence type="ECO:0000313" key="3">
    <source>
        <dbReference type="Proteomes" id="UP000708208"/>
    </source>
</evidence>
<evidence type="ECO:0000259" key="1">
    <source>
        <dbReference type="PROSITE" id="PS50191"/>
    </source>
</evidence>
<dbReference type="PANTHER" id="PTHR23324:SF87">
    <property type="entry name" value="CRAL-TRIO DOMAIN-CONTAINING PROTEIN C34C12.6"/>
    <property type="match status" value="1"/>
</dbReference>
<comment type="caution">
    <text evidence="2">The sequence shown here is derived from an EMBL/GenBank/DDBJ whole genome shotgun (WGS) entry which is preliminary data.</text>
</comment>
<proteinExistence type="predicted"/>
<sequence>SFEETARVSRKSVHGQIPIEEFPPELQFVLDPKLQEWQPPEELLRECPYYLSGFDEENRPIWILEMGGWPTRDILARGREWEEAYYNYMDKMIQNMYNSVTLRATPENPVTGANIIIDVDKYTIKHFSSVKAVKFVTTKFQLLGAAAKFGHVVWVVNANAFAQVVLNFLRPILGSALERVEVFGTNKNSWIPRLLKELPKDQLPEKYGGRKDFKPVQVYG</sequence>
<dbReference type="PANTHER" id="PTHR23324">
    <property type="entry name" value="SEC14 RELATED PROTEIN"/>
    <property type="match status" value="1"/>
</dbReference>
<evidence type="ECO:0000313" key="2">
    <source>
        <dbReference type="EMBL" id="CAG7786697.1"/>
    </source>
</evidence>
<dbReference type="Pfam" id="PF00650">
    <property type="entry name" value="CRAL_TRIO"/>
    <property type="match status" value="1"/>
</dbReference>
<protein>
    <recommendedName>
        <fullName evidence="1">CRAL-TRIO domain-containing protein</fullName>
    </recommendedName>
</protein>
<dbReference type="PROSITE" id="PS50191">
    <property type="entry name" value="CRAL_TRIO"/>
    <property type="match status" value="1"/>
</dbReference>
<reference evidence="2" key="1">
    <citation type="submission" date="2021-06" db="EMBL/GenBank/DDBJ databases">
        <authorList>
            <person name="Hodson N. C."/>
            <person name="Mongue J. A."/>
            <person name="Jaron S. K."/>
        </authorList>
    </citation>
    <scope>NUCLEOTIDE SEQUENCE</scope>
</reference>
<name>A0A8J2KDY3_9HEXA</name>
<feature type="non-terminal residue" evidence="2">
    <location>
        <position position="1"/>
    </location>
</feature>
<dbReference type="SMART" id="SM00516">
    <property type="entry name" value="SEC14"/>
    <property type="match status" value="1"/>
</dbReference>
<organism evidence="2 3">
    <name type="scientific">Allacma fusca</name>
    <dbReference type="NCBI Taxonomy" id="39272"/>
    <lineage>
        <taxon>Eukaryota</taxon>
        <taxon>Metazoa</taxon>
        <taxon>Ecdysozoa</taxon>
        <taxon>Arthropoda</taxon>
        <taxon>Hexapoda</taxon>
        <taxon>Collembola</taxon>
        <taxon>Symphypleona</taxon>
        <taxon>Sminthuridae</taxon>
        <taxon>Allacma</taxon>
    </lineage>
</organism>
<dbReference type="InterPro" id="IPR001251">
    <property type="entry name" value="CRAL-TRIO_dom"/>
</dbReference>
<dbReference type="EMBL" id="CAJVCH010323278">
    <property type="protein sequence ID" value="CAG7786697.1"/>
    <property type="molecule type" value="Genomic_DNA"/>
</dbReference>
<dbReference type="OrthoDB" id="6682367at2759"/>
<dbReference type="AlphaFoldDB" id="A0A8J2KDY3"/>
<keyword evidence="3" id="KW-1185">Reference proteome</keyword>
<accession>A0A8J2KDY3</accession>
<feature type="domain" description="CRAL-TRIO" evidence="1">
    <location>
        <begin position="39"/>
        <end position="215"/>
    </location>
</feature>